<reference evidence="2" key="1">
    <citation type="submission" date="2023-07" db="EMBL/GenBank/DDBJ databases">
        <authorList>
            <consortium name="AG Swart"/>
            <person name="Singh M."/>
            <person name="Singh A."/>
            <person name="Seah K."/>
            <person name="Emmerich C."/>
        </authorList>
    </citation>
    <scope>NUCLEOTIDE SEQUENCE</scope>
    <source>
        <strain evidence="2">DP1</strain>
    </source>
</reference>
<evidence type="ECO:0000313" key="2">
    <source>
        <dbReference type="EMBL" id="CAI2373785.1"/>
    </source>
</evidence>
<protein>
    <submittedName>
        <fullName evidence="2">Uncharacterized protein</fullName>
    </submittedName>
</protein>
<feature type="region of interest" description="Disordered" evidence="1">
    <location>
        <begin position="97"/>
        <end position="159"/>
    </location>
</feature>
<dbReference type="Proteomes" id="UP001295684">
    <property type="component" value="Unassembled WGS sequence"/>
</dbReference>
<feature type="compositionally biased region" description="Basic and acidic residues" evidence="1">
    <location>
        <begin position="97"/>
        <end position="108"/>
    </location>
</feature>
<gene>
    <name evidence="2" type="ORF">ECRASSUSDP1_LOCUS15133</name>
</gene>
<evidence type="ECO:0000256" key="1">
    <source>
        <dbReference type="SAM" id="MobiDB-lite"/>
    </source>
</evidence>
<organism evidence="2 3">
    <name type="scientific">Euplotes crassus</name>
    <dbReference type="NCBI Taxonomy" id="5936"/>
    <lineage>
        <taxon>Eukaryota</taxon>
        <taxon>Sar</taxon>
        <taxon>Alveolata</taxon>
        <taxon>Ciliophora</taxon>
        <taxon>Intramacronucleata</taxon>
        <taxon>Spirotrichea</taxon>
        <taxon>Hypotrichia</taxon>
        <taxon>Euplotida</taxon>
        <taxon>Euplotidae</taxon>
        <taxon>Moneuplotes</taxon>
    </lineage>
</organism>
<dbReference type="EMBL" id="CAMPGE010015146">
    <property type="protein sequence ID" value="CAI2373785.1"/>
    <property type="molecule type" value="Genomic_DNA"/>
</dbReference>
<name>A0AAD1XJB7_EUPCR</name>
<sequence>MSSKVCSTFVCIFPKAVLKLRMTFSFNEIMDEHFLQNGRDYEFKYWQSNSVKPSQNYLFAEHNDDATKCISTSLDLNLSLKEITMPRLQYELIIKEGSEQRSEDRSEDTCQGFVKGPYEASTQQEPTQTLLLTMDRSSSSTLECETKKTITESSLSTKP</sequence>
<evidence type="ECO:0000313" key="3">
    <source>
        <dbReference type="Proteomes" id="UP001295684"/>
    </source>
</evidence>
<accession>A0AAD1XJB7</accession>
<comment type="caution">
    <text evidence="2">The sequence shown here is derived from an EMBL/GenBank/DDBJ whole genome shotgun (WGS) entry which is preliminary data.</text>
</comment>
<dbReference type="AlphaFoldDB" id="A0AAD1XJB7"/>
<proteinExistence type="predicted"/>
<keyword evidence="3" id="KW-1185">Reference proteome</keyword>
<feature type="compositionally biased region" description="Low complexity" evidence="1">
    <location>
        <begin position="122"/>
        <end position="133"/>
    </location>
</feature>